<protein>
    <submittedName>
        <fullName evidence="2">Uncharacterized protein</fullName>
    </submittedName>
</protein>
<feature type="compositionally biased region" description="Low complexity" evidence="1">
    <location>
        <begin position="160"/>
        <end position="170"/>
    </location>
</feature>
<evidence type="ECO:0000313" key="3">
    <source>
        <dbReference type="Proteomes" id="UP000024635"/>
    </source>
</evidence>
<reference evidence="3" key="1">
    <citation type="journal article" date="2015" name="Nat. Genet.">
        <title>The genome and transcriptome of the zoonotic hookworm Ancylostoma ceylanicum identify infection-specific gene families.</title>
        <authorList>
            <person name="Schwarz E.M."/>
            <person name="Hu Y."/>
            <person name="Antoshechkin I."/>
            <person name="Miller M.M."/>
            <person name="Sternberg P.W."/>
            <person name="Aroian R.V."/>
        </authorList>
    </citation>
    <scope>NUCLEOTIDE SEQUENCE</scope>
    <source>
        <strain evidence="3">HY135</strain>
    </source>
</reference>
<dbReference type="Proteomes" id="UP000024635">
    <property type="component" value="Unassembled WGS sequence"/>
</dbReference>
<proteinExistence type="predicted"/>
<feature type="compositionally biased region" description="Polar residues" evidence="1">
    <location>
        <begin position="196"/>
        <end position="209"/>
    </location>
</feature>
<keyword evidence="3" id="KW-1185">Reference proteome</keyword>
<feature type="compositionally biased region" description="Basic and acidic residues" evidence="1">
    <location>
        <begin position="176"/>
        <end position="185"/>
    </location>
</feature>
<feature type="region of interest" description="Disordered" evidence="1">
    <location>
        <begin position="141"/>
        <end position="209"/>
    </location>
</feature>
<dbReference type="AlphaFoldDB" id="A0A016RS33"/>
<comment type="caution">
    <text evidence="2">The sequence shown here is derived from an EMBL/GenBank/DDBJ whole genome shotgun (WGS) entry which is preliminary data.</text>
</comment>
<accession>A0A016RS33</accession>
<name>A0A016RS33_9BILA</name>
<evidence type="ECO:0000313" key="2">
    <source>
        <dbReference type="EMBL" id="EYB81086.1"/>
    </source>
</evidence>
<sequence>MSTRGIDLTYIEEPLVLRSTPPSIHDTARSARSCHLYSGAKSITNTVQSPRSIQEHLPYFVQSNARVHEVNINCSPDTEGNRIKYVINTKWTDDDERAAKRWRQLITSTPIPRSHKVEDRSSESGTSYAETMWGNISSVIDESTKASEEPPPLPKPNAHSSSSGNTSTSSHLVPLGEDRIPKEPPRLSSAGDKPTLSGSTLSEDPTSTLLDECAGPPWQNLLEMLSIRIIILEKVQTGIVRRQIDFEAPSDRNVASIYKLLEKKLPTLQKIQIYYTNSRINRRTDLTKLPAGDQRQFGDLASNKGTVIFVVATDGVRVF</sequence>
<gene>
    <name evidence="2" type="primary">Acey_s0393.g610</name>
    <name evidence="2" type="ORF">Y032_0393g610</name>
</gene>
<dbReference type="EMBL" id="JARK01001729">
    <property type="protein sequence ID" value="EYB81086.1"/>
    <property type="molecule type" value="Genomic_DNA"/>
</dbReference>
<organism evidence="2 3">
    <name type="scientific">Ancylostoma ceylanicum</name>
    <dbReference type="NCBI Taxonomy" id="53326"/>
    <lineage>
        <taxon>Eukaryota</taxon>
        <taxon>Metazoa</taxon>
        <taxon>Ecdysozoa</taxon>
        <taxon>Nematoda</taxon>
        <taxon>Chromadorea</taxon>
        <taxon>Rhabditida</taxon>
        <taxon>Rhabditina</taxon>
        <taxon>Rhabditomorpha</taxon>
        <taxon>Strongyloidea</taxon>
        <taxon>Ancylostomatidae</taxon>
        <taxon>Ancylostomatinae</taxon>
        <taxon>Ancylostoma</taxon>
    </lineage>
</organism>
<dbReference type="OrthoDB" id="5809034at2759"/>
<evidence type="ECO:0000256" key="1">
    <source>
        <dbReference type="SAM" id="MobiDB-lite"/>
    </source>
</evidence>